<evidence type="ECO:0000259" key="4">
    <source>
        <dbReference type="PROSITE" id="PS50995"/>
    </source>
</evidence>
<evidence type="ECO:0000256" key="2">
    <source>
        <dbReference type="ARBA" id="ARBA00023125"/>
    </source>
</evidence>
<name>A0A8G0ZWH9_9RHOB</name>
<protein>
    <submittedName>
        <fullName evidence="5">MarR family transcriptional regulator</fullName>
    </submittedName>
</protein>
<dbReference type="Pfam" id="PF01047">
    <property type="entry name" value="MarR"/>
    <property type="match status" value="1"/>
</dbReference>
<dbReference type="Proteomes" id="UP000826300">
    <property type="component" value="Chromosome"/>
</dbReference>
<organism evidence="5 6">
    <name type="scientific">Neotabrizicola shimadae</name>
    <dbReference type="NCBI Taxonomy" id="2807096"/>
    <lineage>
        <taxon>Bacteria</taxon>
        <taxon>Pseudomonadati</taxon>
        <taxon>Pseudomonadota</taxon>
        <taxon>Alphaproteobacteria</taxon>
        <taxon>Rhodobacterales</taxon>
        <taxon>Paracoccaceae</taxon>
        <taxon>Neotabrizicola</taxon>
    </lineage>
</organism>
<dbReference type="AlphaFoldDB" id="A0A8G0ZWH9"/>
<dbReference type="InterPro" id="IPR036388">
    <property type="entry name" value="WH-like_DNA-bd_sf"/>
</dbReference>
<reference evidence="5" key="1">
    <citation type="submission" date="2021-02" db="EMBL/GenBank/DDBJ databases">
        <title>Rhodobacter shimadae sp. nov., an aerobic anoxygenic phototrophic bacterium isolated from a hot spring.</title>
        <authorList>
            <person name="Muramatsu S."/>
            <person name="Haruta S."/>
            <person name="Hirose S."/>
            <person name="Hanada S."/>
        </authorList>
    </citation>
    <scope>NUCLEOTIDE SEQUENCE</scope>
    <source>
        <strain evidence="5">N10</strain>
    </source>
</reference>
<dbReference type="GO" id="GO:0003677">
    <property type="term" value="F:DNA binding"/>
    <property type="evidence" value="ECO:0007669"/>
    <property type="project" value="UniProtKB-KW"/>
</dbReference>
<dbReference type="RefSeq" id="WP_220662191.1">
    <property type="nucleotide sequence ID" value="NZ_CP069370.1"/>
</dbReference>
<dbReference type="EMBL" id="CP069370">
    <property type="protein sequence ID" value="QYZ69975.1"/>
    <property type="molecule type" value="Genomic_DNA"/>
</dbReference>
<gene>
    <name evidence="5" type="ORF">JO391_00050</name>
</gene>
<dbReference type="PRINTS" id="PR00598">
    <property type="entry name" value="HTHMARR"/>
</dbReference>
<dbReference type="GO" id="GO:0003700">
    <property type="term" value="F:DNA-binding transcription factor activity"/>
    <property type="evidence" value="ECO:0007669"/>
    <property type="project" value="InterPro"/>
</dbReference>
<evidence type="ECO:0000313" key="5">
    <source>
        <dbReference type="EMBL" id="QYZ69975.1"/>
    </source>
</evidence>
<keyword evidence="3" id="KW-0804">Transcription</keyword>
<evidence type="ECO:0000256" key="1">
    <source>
        <dbReference type="ARBA" id="ARBA00023015"/>
    </source>
</evidence>
<dbReference type="SUPFAM" id="SSF46785">
    <property type="entry name" value="Winged helix' DNA-binding domain"/>
    <property type="match status" value="1"/>
</dbReference>
<dbReference type="SMART" id="SM00347">
    <property type="entry name" value="HTH_MARR"/>
    <property type="match status" value="1"/>
</dbReference>
<evidence type="ECO:0000313" key="6">
    <source>
        <dbReference type="Proteomes" id="UP000826300"/>
    </source>
</evidence>
<dbReference type="PANTHER" id="PTHR42756">
    <property type="entry name" value="TRANSCRIPTIONAL REGULATOR, MARR"/>
    <property type="match status" value="1"/>
</dbReference>
<dbReference type="PROSITE" id="PS50995">
    <property type="entry name" value="HTH_MARR_2"/>
    <property type="match status" value="1"/>
</dbReference>
<sequence length="155" mass="17578">MEKPRDKLGLVLHDAARAMRRAFERRAVRLGLSSAQWRLLVHLWREGQATQARLAELLEIEPISVSRLVDRMETAGWVQRLPDPTDRRVRIIAPTERMAEARDEILYMADEIYGVALGGFQPAEREALMLALGRLIENLNDDEAAAVAPAREANR</sequence>
<feature type="domain" description="HTH marR-type" evidence="4">
    <location>
        <begin position="5"/>
        <end position="137"/>
    </location>
</feature>
<keyword evidence="2" id="KW-0238">DNA-binding</keyword>
<proteinExistence type="predicted"/>
<dbReference type="PANTHER" id="PTHR42756:SF1">
    <property type="entry name" value="TRANSCRIPTIONAL REPRESSOR OF EMRAB OPERON"/>
    <property type="match status" value="1"/>
</dbReference>
<keyword evidence="1" id="KW-0805">Transcription regulation</keyword>
<dbReference type="KEGG" id="nsm:JO391_00050"/>
<evidence type="ECO:0000256" key="3">
    <source>
        <dbReference type="ARBA" id="ARBA00023163"/>
    </source>
</evidence>
<dbReference type="InterPro" id="IPR036390">
    <property type="entry name" value="WH_DNA-bd_sf"/>
</dbReference>
<keyword evidence="6" id="KW-1185">Reference proteome</keyword>
<accession>A0A8G0ZWH9</accession>
<dbReference type="Gene3D" id="1.10.10.10">
    <property type="entry name" value="Winged helix-like DNA-binding domain superfamily/Winged helix DNA-binding domain"/>
    <property type="match status" value="1"/>
</dbReference>
<dbReference type="InterPro" id="IPR000835">
    <property type="entry name" value="HTH_MarR-typ"/>
</dbReference>